<feature type="region of interest" description="Disordered" evidence="1">
    <location>
        <begin position="414"/>
        <end position="433"/>
    </location>
</feature>
<accession>A0A1E1LC30</accession>
<gene>
    <name evidence="4" type="ORF">RCO7_07275</name>
</gene>
<dbReference type="EMBL" id="FJUW01000042">
    <property type="protein sequence ID" value="CZT07269.1"/>
    <property type="molecule type" value="Genomic_DNA"/>
</dbReference>
<feature type="domain" description="DUF6594" evidence="3">
    <location>
        <begin position="77"/>
        <end position="403"/>
    </location>
</feature>
<evidence type="ECO:0000313" key="4">
    <source>
        <dbReference type="EMBL" id="CZT07269.1"/>
    </source>
</evidence>
<comment type="caution">
    <text evidence="4">The sequence shown here is derived from an EMBL/GenBank/DDBJ whole genome shotgun (WGS) entry which is preliminary data.</text>
</comment>
<proteinExistence type="predicted"/>
<dbReference type="AlphaFoldDB" id="A0A1E1LC30"/>
<feature type="transmembrane region" description="Helical" evidence="2">
    <location>
        <begin position="326"/>
        <end position="346"/>
    </location>
</feature>
<reference evidence="5" key="1">
    <citation type="submission" date="2016-03" db="EMBL/GenBank/DDBJ databases">
        <authorList>
            <person name="Ploux O."/>
        </authorList>
    </citation>
    <scope>NUCLEOTIDE SEQUENCE [LARGE SCALE GENOMIC DNA]</scope>
    <source>
        <strain evidence="5">UK7</strain>
    </source>
</reference>
<evidence type="ECO:0000259" key="3">
    <source>
        <dbReference type="Pfam" id="PF20237"/>
    </source>
</evidence>
<dbReference type="InterPro" id="IPR046529">
    <property type="entry name" value="DUF6594"/>
</dbReference>
<name>A0A1E1LC30_9HELO</name>
<evidence type="ECO:0000313" key="5">
    <source>
        <dbReference type="Proteomes" id="UP000178129"/>
    </source>
</evidence>
<feature type="transmembrane region" description="Helical" evidence="2">
    <location>
        <begin position="391"/>
        <end position="409"/>
    </location>
</feature>
<keyword evidence="2" id="KW-0812">Transmembrane</keyword>
<protein>
    <recommendedName>
        <fullName evidence="3">DUF6594 domain-containing protein</fullName>
    </recommendedName>
</protein>
<dbReference type="Proteomes" id="UP000178129">
    <property type="component" value="Unassembled WGS sequence"/>
</dbReference>
<dbReference type="STRING" id="914237.A0A1E1LC30"/>
<organism evidence="4 5">
    <name type="scientific">Rhynchosporium graminicola</name>
    <dbReference type="NCBI Taxonomy" id="2792576"/>
    <lineage>
        <taxon>Eukaryota</taxon>
        <taxon>Fungi</taxon>
        <taxon>Dikarya</taxon>
        <taxon>Ascomycota</taxon>
        <taxon>Pezizomycotina</taxon>
        <taxon>Leotiomycetes</taxon>
        <taxon>Helotiales</taxon>
        <taxon>Ploettnerulaceae</taxon>
        <taxon>Rhynchosporium</taxon>
    </lineage>
</organism>
<sequence length="433" mass="49290">MSLAQDESDVMEKGQVPEAMGDALGEDPATDSHITWSFLIGLTIMVKRLRNFRPFKTKPTWRGEIIVRALYQCPEGYPRLAALLDCDENFMLYRRFGFLQARILLNKQDQLRELETMLDNLDQSHKHSDSLRLRSREHDEAEGPERSKLFREIEENFKQYSRSSSDSVLCEVTNVVAKRLSVCIASLLSAARDLATFNRPPTRDFESVRSYFDEETPLSSKKERYIYRREDLITLKPGRENAWLDVLVERFMQNIPLRFTTVRPTTFPSQPQPTKSLAFEALHHSGKHFAFRTQKAIDEFDRQDLRAKVEFKSTGIKLFSRTRIDLLVSMVNVCIVVVQLVIPVYILWQLTTDEKVNDGNSNSKIIGVLTTFTLIFSGTLSLFTRARRHEILAAAAAYCAVLVVFIGNMKQVGKSAGSSSHNSTPAIQPSQGG</sequence>
<dbReference type="Pfam" id="PF20237">
    <property type="entry name" value="DUF6594"/>
    <property type="match status" value="1"/>
</dbReference>
<keyword evidence="2" id="KW-1133">Transmembrane helix</keyword>
<dbReference type="InParanoid" id="A0A1E1LC30"/>
<feature type="transmembrane region" description="Helical" evidence="2">
    <location>
        <begin position="366"/>
        <end position="384"/>
    </location>
</feature>
<keyword evidence="2" id="KW-0472">Membrane</keyword>
<evidence type="ECO:0000256" key="2">
    <source>
        <dbReference type="SAM" id="Phobius"/>
    </source>
</evidence>
<evidence type="ECO:0000256" key="1">
    <source>
        <dbReference type="SAM" id="MobiDB-lite"/>
    </source>
</evidence>
<feature type="compositionally biased region" description="Polar residues" evidence="1">
    <location>
        <begin position="416"/>
        <end position="433"/>
    </location>
</feature>
<dbReference type="PANTHER" id="PTHR34502:SF3">
    <property type="entry name" value="DUF6594 DOMAIN-CONTAINING PROTEIN"/>
    <property type="match status" value="1"/>
</dbReference>
<dbReference type="PANTHER" id="PTHR34502">
    <property type="entry name" value="DUF6594 DOMAIN-CONTAINING PROTEIN-RELATED"/>
    <property type="match status" value="1"/>
</dbReference>
<keyword evidence="5" id="KW-1185">Reference proteome</keyword>